<dbReference type="InterPro" id="IPR002048">
    <property type="entry name" value="EF_hand_dom"/>
</dbReference>
<evidence type="ECO:0000256" key="1">
    <source>
        <dbReference type="ARBA" id="ARBA00022723"/>
    </source>
</evidence>
<name>A0ABR2NXE4_9ROSI</name>
<dbReference type="Pfam" id="PF00036">
    <property type="entry name" value="EF-hand_1"/>
    <property type="match status" value="1"/>
</dbReference>
<dbReference type="SUPFAM" id="SSF47473">
    <property type="entry name" value="EF-hand"/>
    <property type="match status" value="1"/>
</dbReference>
<gene>
    <name evidence="6" type="ORF">V6N11_073048</name>
</gene>
<dbReference type="Pfam" id="PF13499">
    <property type="entry name" value="EF-hand_7"/>
    <property type="match status" value="1"/>
</dbReference>
<reference evidence="6 7" key="1">
    <citation type="journal article" date="2024" name="G3 (Bethesda)">
        <title>Genome assembly of Hibiscus sabdariffa L. provides insights into metabolisms of medicinal natural products.</title>
        <authorList>
            <person name="Kim T."/>
        </authorList>
    </citation>
    <scope>NUCLEOTIDE SEQUENCE [LARGE SCALE GENOMIC DNA]</scope>
    <source>
        <strain evidence="6">TK-2024</strain>
        <tissue evidence="6">Old leaves</tissue>
    </source>
</reference>
<sequence length="164" mass="18785">MSPLNKNDLRRIFEKLDKNGDGLVSLDELNWLLERIGVQFSLEELESLVGIPYMGFDEFIFFYDSISKQTGGGDDEDKVIIDGDDDDDDDDEGESDIAKAFEVFDLNGDGFISSEELESVLVRLGLWDERNGKDCRSMICYYDTNLDGMIDFEEFKNMMFHTIP</sequence>
<evidence type="ECO:0000313" key="7">
    <source>
        <dbReference type="Proteomes" id="UP001396334"/>
    </source>
</evidence>
<dbReference type="Gene3D" id="1.10.238.10">
    <property type="entry name" value="EF-hand"/>
    <property type="match status" value="3"/>
</dbReference>
<dbReference type="PROSITE" id="PS00018">
    <property type="entry name" value="EF_HAND_1"/>
    <property type="match status" value="2"/>
</dbReference>
<feature type="domain" description="EF-hand" evidence="5">
    <location>
        <begin position="4"/>
        <end position="39"/>
    </location>
</feature>
<dbReference type="SMART" id="SM00054">
    <property type="entry name" value="EFh"/>
    <property type="match status" value="3"/>
</dbReference>
<keyword evidence="3" id="KW-0106">Calcium</keyword>
<comment type="caution">
    <text evidence="6">The sequence shown here is derived from an EMBL/GenBank/DDBJ whole genome shotgun (WGS) entry which is preliminary data.</text>
</comment>
<keyword evidence="1" id="KW-0479">Metal-binding</keyword>
<keyword evidence="2" id="KW-0677">Repeat</keyword>
<evidence type="ECO:0000256" key="4">
    <source>
        <dbReference type="SAM" id="MobiDB-lite"/>
    </source>
</evidence>
<dbReference type="PANTHER" id="PTHR10891">
    <property type="entry name" value="EF-HAND CALCIUM-BINDING DOMAIN CONTAINING PROTEIN"/>
    <property type="match status" value="1"/>
</dbReference>
<keyword evidence="7" id="KW-1185">Reference proteome</keyword>
<evidence type="ECO:0000259" key="5">
    <source>
        <dbReference type="PROSITE" id="PS50222"/>
    </source>
</evidence>
<feature type="domain" description="EF-hand" evidence="5">
    <location>
        <begin position="130"/>
        <end position="164"/>
    </location>
</feature>
<dbReference type="InterPro" id="IPR011992">
    <property type="entry name" value="EF-hand-dom_pair"/>
</dbReference>
<protein>
    <recommendedName>
        <fullName evidence="5">EF-hand domain-containing protein</fullName>
    </recommendedName>
</protein>
<dbReference type="PROSITE" id="PS50222">
    <property type="entry name" value="EF_HAND_2"/>
    <property type="match status" value="3"/>
</dbReference>
<evidence type="ECO:0000256" key="3">
    <source>
        <dbReference type="ARBA" id="ARBA00022837"/>
    </source>
</evidence>
<evidence type="ECO:0000256" key="2">
    <source>
        <dbReference type="ARBA" id="ARBA00022737"/>
    </source>
</evidence>
<dbReference type="Proteomes" id="UP001396334">
    <property type="component" value="Unassembled WGS sequence"/>
</dbReference>
<organism evidence="6 7">
    <name type="scientific">Hibiscus sabdariffa</name>
    <name type="common">roselle</name>
    <dbReference type="NCBI Taxonomy" id="183260"/>
    <lineage>
        <taxon>Eukaryota</taxon>
        <taxon>Viridiplantae</taxon>
        <taxon>Streptophyta</taxon>
        <taxon>Embryophyta</taxon>
        <taxon>Tracheophyta</taxon>
        <taxon>Spermatophyta</taxon>
        <taxon>Magnoliopsida</taxon>
        <taxon>eudicotyledons</taxon>
        <taxon>Gunneridae</taxon>
        <taxon>Pentapetalae</taxon>
        <taxon>rosids</taxon>
        <taxon>malvids</taxon>
        <taxon>Malvales</taxon>
        <taxon>Malvaceae</taxon>
        <taxon>Malvoideae</taxon>
        <taxon>Hibiscus</taxon>
    </lineage>
</organism>
<dbReference type="CDD" id="cd00051">
    <property type="entry name" value="EFh"/>
    <property type="match status" value="1"/>
</dbReference>
<accession>A0ABR2NXE4</accession>
<proteinExistence type="predicted"/>
<feature type="domain" description="EF-hand" evidence="5">
    <location>
        <begin position="92"/>
        <end position="127"/>
    </location>
</feature>
<evidence type="ECO:0000313" key="6">
    <source>
        <dbReference type="EMBL" id="KAK8980733.1"/>
    </source>
</evidence>
<dbReference type="EMBL" id="JBBPBN010000092">
    <property type="protein sequence ID" value="KAK8980733.1"/>
    <property type="molecule type" value="Genomic_DNA"/>
</dbReference>
<feature type="compositionally biased region" description="Acidic residues" evidence="4">
    <location>
        <begin position="73"/>
        <end position="93"/>
    </location>
</feature>
<dbReference type="InterPro" id="IPR039647">
    <property type="entry name" value="EF_hand_pair_protein_CML-like"/>
</dbReference>
<dbReference type="InterPro" id="IPR018247">
    <property type="entry name" value="EF_Hand_1_Ca_BS"/>
</dbReference>
<feature type="region of interest" description="Disordered" evidence="4">
    <location>
        <begin position="69"/>
        <end position="93"/>
    </location>
</feature>